<evidence type="ECO:0000313" key="1">
    <source>
        <dbReference type="EMBL" id="KAJ6982127.1"/>
    </source>
</evidence>
<keyword evidence="2" id="KW-1185">Reference proteome</keyword>
<comment type="caution">
    <text evidence="1">The sequence shown here is derived from an EMBL/GenBank/DDBJ whole genome shotgun (WGS) entry which is preliminary data.</text>
</comment>
<evidence type="ECO:0000313" key="2">
    <source>
        <dbReference type="Proteomes" id="UP001164929"/>
    </source>
</evidence>
<dbReference type="AlphaFoldDB" id="A0AAD6MDA1"/>
<accession>A0AAD6MDA1</accession>
<gene>
    <name evidence="1" type="ORF">NC653_025286</name>
</gene>
<organism evidence="1 2">
    <name type="scientific">Populus alba x Populus x berolinensis</name>
    <dbReference type="NCBI Taxonomy" id="444605"/>
    <lineage>
        <taxon>Eukaryota</taxon>
        <taxon>Viridiplantae</taxon>
        <taxon>Streptophyta</taxon>
        <taxon>Embryophyta</taxon>
        <taxon>Tracheophyta</taxon>
        <taxon>Spermatophyta</taxon>
        <taxon>Magnoliopsida</taxon>
        <taxon>eudicotyledons</taxon>
        <taxon>Gunneridae</taxon>
        <taxon>Pentapetalae</taxon>
        <taxon>rosids</taxon>
        <taxon>fabids</taxon>
        <taxon>Malpighiales</taxon>
        <taxon>Salicaceae</taxon>
        <taxon>Saliceae</taxon>
        <taxon>Populus</taxon>
    </lineage>
</organism>
<dbReference type="Proteomes" id="UP001164929">
    <property type="component" value="Chromosome 10"/>
</dbReference>
<name>A0AAD6MDA1_9ROSI</name>
<reference evidence="1" key="1">
    <citation type="journal article" date="2023" name="Mol. Ecol. Resour.">
        <title>Chromosome-level genome assembly of a triploid poplar Populus alba 'Berolinensis'.</title>
        <authorList>
            <person name="Chen S."/>
            <person name="Yu Y."/>
            <person name="Wang X."/>
            <person name="Wang S."/>
            <person name="Zhang T."/>
            <person name="Zhou Y."/>
            <person name="He R."/>
            <person name="Meng N."/>
            <person name="Wang Y."/>
            <person name="Liu W."/>
            <person name="Liu Z."/>
            <person name="Liu J."/>
            <person name="Guo Q."/>
            <person name="Huang H."/>
            <person name="Sederoff R.R."/>
            <person name="Wang G."/>
            <person name="Qu G."/>
            <person name="Chen S."/>
        </authorList>
    </citation>
    <scope>NUCLEOTIDE SEQUENCE</scope>
    <source>
        <strain evidence="1">SC-2020</strain>
    </source>
</reference>
<dbReference type="EMBL" id="JAQIZT010000010">
    <property type="protein sequence ID" value="KAJ6982127.1"/>
    <property type="molecule type" value="Genomic_DNA"/>
</dbReference>
<protein>
    <submittedName>
        <fullName evidence="1">Uncharacterized protein</fullName>
    </submittedName>
</protein>
<sequence>MITTSGQSIKSFVFLQLFEWRRRVMVALRIFLTSPSTILPSDYAPMSVNLTFVYSSPLKSRIKYPLPQNAL</sequence>
<proteinExistence type="predicted"/>